<gene>
    <name evidence="1" type="ORF">MPLG2_0487</name>
</gene>
<evidence type="ECO:0000313" key="2">
    <source>
        <dbReference type="Proteomes" id="UP000238164"/>
    </source>
</evidence>
<name>A0A2N9JCM2_9ACTN</name>
<sequence length="50" mass="5796">MRAPTPVRVLSRVNRANRADRADMTLTRCDTRTLPCTIHARFTKQPTDRK</sequence>
<dbReference type="Proteomes" id="UP000238164">
    <property type="component" value="Chromosome 1"/>
</dbReference>
<protein>
    <submittedName>
        <fullName evidence="1">Uncharacterized protein</fullName>
    </submittedName>
</protein>
<dbReference type="EMBL" id="LT985188">
    <property type="protein sequence ID" value="SPD85523.1"/>
    <property type="molecule type" value="Genomic_DNA"/>
</dbReference>
<organism evidence="1 2">
    <name type="scientific">Micropruina glycogenica</name>
    <dbReference type="NCBI Taxonomy" id="75385"/>
    <lineage>
        <taxon>Bacteria</taxon>
        <taxon>Bacillati</taxon>
        <taxon>Actinomycetota</taxon>
        <taxon>Actinomycetes</taxon>
        <taxon>Propionibacteriales</taxon>
        <taxon>Nocardioidaceae</taxon>
        <taxon>Micropruina</taxon>
    </lineage>
</organism>
<dbReference type="KEGG" id="mgg:MPLG2_0487"/>
<proteinExistence type="predicted"/>
<accession>A0A2N9JCM2</accession>
<keyword evidence="2" id="KW-1185">Reference proteome</keyword>
<reference evidence="1 2" key="1">
    <citation type="submission" date="2018-02" db="EMBL/GenBank/DDBJ databases">
        <authorList>
            <person name="Cohen D.B."/>
            <person name="Kent A.D."/>
        </authorList>
    </citation>
    <scope>NUCLEOTIDE SEQUENCE [LARGE SCALE GENOMIC DNA]</scope>
    <source>
        <strain evidence="1">1</strain>
    </source>
</reference>
<dbReference type="AlphaFoldDB" id="A0A2N9JCM2"/>
<evidence type="ECO:0000313" key="1">
    <source>
        <dbReference type="EMBL" id="SPD85523.1"/>
    </source>
</evidence>